<keyword evidence="2" id="KW-1185">Reference proteome</keyword>
<sequence>MGSDWSWTLALPDGTLNAATVERLLALVETFGLSPHRPGGGINGFDNSRGHEGEHRVLAWEQLVHSLSTGSWSTNLWTRSEEEEEEVFVTTRPGGANGWDLVTLSLDAVHCRRTPTAQAEPFRELHRILTELWMAIATETGALFGRVEDEWSLEQIWSELPDPFLGVTPPPLGSWPDWLSWVTYFDADRYRLLSPVLGQLGADVRRTRHEAAVVVLLTDPGAVDPVRFARLHHEYRRAVRTSLPS</sequence>
<dbReference type="Proteomes" id="UP000658656">
    <property type="component" value="Unassembled WGS sequence"/>
</dbReference>
<evidence type="ECO:0000313" key="2">
    <source>
        <dbReference type="Proteomes" id="UP000658656"/>
    </source>
</evidence>
<reference evidence="1" key="2">
    <citation type="submission" date="2020-09" db="EMBL/GenBank/DDBJ databases">
        <authorList>
            <person name="Sun Q."/>
            <person name="Zhou Y."/>
        </authorList>
    </citation>
    <scope>NUCLEOTIDE SEQUENCE</scope>
    <source>
        <strain evidence="1">CGMCC 4.7679</strain>
    </source>
</reference>
<evidence type="ECO:0000313" key="1">
    <source>
        <dbReference type="EMBL" id="GHF79668.1"/>
    </source>
</evidence>
<reference evidence="1" key="1">
    <citation type="journal article" date="2014" name="Int. J. Syst. Evol. Microbiol.">
        <title>Complete genome sequence of Corynebacterium casei LMG S-19264T (=DSM 44701T), isolated from a smear-ripened cheese.</title>
        <authorList>
            <consortium name="US DOE Joint Genome Institute (JGI-PGF)"/>
            <person name="Walter F."/>
            <person name="Albersmeier A."/>
            <person name="Kalinowski J."/>
            <person name="Ruckert C."/>
        </authorList>
    </citation>
    <scope>NUCLEOTIDE SEQUENCE</scope>
    <source>
        <strain evidence="1">CGMCC 4.7679</strain>
    </source>
</reference>
<dbReference type="OrthoDB" id="3614806at2"/>
<organism evidence="1 2">
    <name type="scientific">Amycolatopsis bartoniae</name>
    <dbReference type="NCBI Taxonomy" id="941986"/>
    <lineage>
        <taxon>Bacteria</taxon>
        <taxon>Bacillati</taxon>
        <taxon>Actinomycetota</taxon>
        <taxon>Actinomycetes</taxon>
        <taxon>Pseudonocardiales</taxon>
        <taxon>Pseudonocardiaceae</taxon>
        <taxon>Amycolatopsis</taxon>
    </lineage>
</organism>
<accession>A0A8H9MER1</accession>
<dbReference type="EMBL" id="BNAV01000013">
    <property type="protein sequence ID" value="GHF79668.1"/>
    <property type="molecule type" value="Genomic_DNA"/>
</dbReference>
<protein>
    <submittedName>
        <fullName evidence="1">Uncharacterized protein</fullName>
    </submittedName>
</protein>
<name>A0A8H9MER1_9PSEU</name>
<proteinExistence type="predicted"/>
<dbReference type="AlphaFoldDB" id="A0A8H9MER1"/>
<gene>
    <name evidence="1" type="ORF">GCM10017566_62320</name>
</gene>
<dbReference type="RefSeq" id="WP_145932579.1">
    <property type="nucleotide sequence ID" value="NZ_BNAV01000013.1"/>
</dbReference>
<comment type="caution">
    <text evidence="1">The sequence shown here is derived from an EMBL/GenBank/DDBJ whole genome shotgun (WGS) entry which is preliminary data.</text>
</comment>